<sequence length="80" mass="9658">MKKGFHFGKWVLIVFAIMMLFLGIYSLFDVFIDQVIWYHLALLVLFLIIGFISRTKERWLYLTTAVIWLINVSWDLIRLF</sequence>
<accession>A0A1L6RD32</accession>
<dbReference type="OrthoDB" id="2149416at2"/>
<evidence type="ECO:0000313" key="2">
    <source>
        <dbReference type="EMBL" id="APS42474.1"/>
    </source>
</evidence>
<keyword evidence="1" id="KW-0812">Transmembrane</keyword>
<keyword evidence="1" id="KW-1133">Transmembrane helix</keyword>
<organism evidence="2 3">
    <name type="scientific">Weissella jogaejeotgali</name>
    <dbReference type="NCBI Taxonomy" id="1631871"/>
    <lineage>
        <taxon>Bacteria</taxon>
        <taxon>Bacillati</taxon>
        <taxon>Bacillota</taxon>
        <taxon>Bacilli</taxon>
        <taxon>Lactobacillales</taxon>
        <taxon>Lactobacillaceae</taxon>
        <taxon>Weissella</taxon>
    </lineage>
</organism>
<feature type="transmembrane region" description="Helical" evidence="1">
    <location>
        <begin position="7"/>
        <end position="28"/>
    </location>
</feature>
<protein>
    <submittedName>
        <fullName evidence="2">Uncharacterized protein</fullName>
    </submittedName>
</protein>
<name>A0A1L6RD32_9LACO</name>
<dbReference type="RefSeq" id="WP_075270215.1">
    <property type="nucleotide sequence ID" value="NZ_CP014332.1"/>
</dbReference>
<proteinExistence type="predicted"/>
<feature type="transmembrane region" description="Helical" evidence="1">
    <location>
        <begin position="59"/>
        <end position="77"/>
    </location>
</feature>
<evidence type="ECO:0000313" key="3">
    <source>
        <dbReference type="Proteomes" id="UP000185473"/>
    </source>
</evidence>
<reference evidence="2 3" key="1">
    <citation type="submission" date="2016-02" db="EMBL/GenBank/DDBJ databases">
        <title>Complete Genome Sequence of Weissella jogaejeotgali FOL01.</title>
        <authorList>
            <person name="Lee J.-H."/>
            <person name="Ku H.-J."/>
        </authorList>
    </citation>
    <scope>NUCLEOTIDE SEQUENCE [LARGE SCALE GENOMIC DNA]</scope>
    <source>
        <strain evidence="2 3">FOL01</strain>
    </source>
</reference>
<keyword evidence="1" id="KW-0472">Membrane</keyword>
<dbReference type="Proteomes" id="UP000185473">
    <property type="component" value="Chromosome"/>
</dbReference>
<dbReference type="STRING" id="1631871.FOL01_1615"/>
<dbReference type="AlphaFoldDB" id="A0A1L6RD32"/>
<gene>
    <name evidence="2" type="ORF">FOL01_1615</name>
</gene>
<dbReference type="KEGG" id="wjo:FOL01_1615"/>
<keyword evidence="3" id="KW-1185">Reference proteome</keyword>
<feature type="transmembrane region" description="Helical" evidence="1">
    <location>
        <begin position="34"/>
        <end position="52"/>
    </location>
</feature>
<dbReference type="EMBL" id="CP014332">
    <property type="protein sequence ID" value="APS42474.1"/>
    <property type="molecule type" value="Genomic_DNA"/>
</dbReference>
<evidence type="ECO:0000256" key="1">
    <source>
        <dbReference type="SAM" id="Phobius"/>
    </source>
</evidence>